<dbReference type="PANTHER" id="PTHR40661">
    <property type="match status" value="1"/>
</dbReference>
<keyword evidence="1" id="KW-0805">Transcription regulation</keyword>
<dbReference type="RefSeq" id="WP_094202604.1">
    <property type="nucleotide sequence ID" value="NZ_NDYI01000009.1"/>
</dbReference>
<dbReference type="EMBL" id="NDYI01000009">
    <property type="protein sequence ID" value="OXZ38896.1"/>
    <property type="molecule type" value="Genomic_DNA"/>
</dbReference>
<evidence type="ECO:0000313" key="6">
    <source>
        <dbReference type="Proteomes" id="UP000215361"/>
    </source>
</evidence>
<dbReference type="PROSITE" id="PS50943">
    <property type="entry name" value="HTH_CROC1"/>
    <property type="match status" value="1"/>
</dbReference>
<dbReference type="Pfam" id="PF00717">
    <property type="entry name" value="Peptidase_S24"/>
    <property type="match status" value="1"/>
</dbReference>
<proteinExistence type="predicted"/>
<gene>
    <name evidence="5" type="ORF">B9N56_02585</name>
</gene>
<dbReference type="AlphaFoldDB" id="A0A233W2M9"/>
<dbReference type="Proteomes" id="UP000215361">
    <property type="component" value="Unassembled WGS sequence"/>
</dbReference>
<dbReference type="Gene3D" id="2.10.109.10">
    <property type="entry name" value="Umud Fragment, subunit A"/>
    <property type="match status" value="1"/>
</dbReference>
<dbReference type="SUPFAM" id="SSF47413">
    <property type="entry name" value="lambda repressor-like DNA-binding domains"/>
    <property type="match status" value="1"/>
</dbReference>
<dbReference type="InterPro" id="IPR039418">
    <property type="entry name" value="LexA-like"/>
</dbReference>
<evidence type="ECO:0000313" key="5">
    <source>
        <dbReference type="EMBL" id="OXZ38896.1"/>
    </source>
</evidence>
<organism evidence="5 6">
    <name type="scientific">Finegoldia magna</name>
    <name type="common">Peptostreptococcus magnus</name>
    <dbReference type="NCBI Taxonomy" id="1260"/>
    <lineage>
        <taxon>Bacteria</taxon>
        <taxon>Bacillati</taxon>
        <taxon>Bacillota</taxon>
        <taxon>Tissierellia</taxon>
        <taxon>Tissierellales</taxon>
        <taxon>Peptoniphilaceae</taxon>
        <taxon>Finegoldia</taxon>
    </lineage>
</organism>
<evidence type="ECO:0000259" key="4">
    <source>
        <dbReference type="PROSITE" id="PS50943"/>
    </source>
</evidence>
<dbReference type="CDD" id="cd00093">
    <property type="entry name" value="HTH_XRE"/>
    <property type="match status" value="1"/>
</dbReference>
<name>A0A233W2M9_FINMA</name>
<keyword evidence="2" id="KW-0238">DNA-binding</keyword>
<accession>A0A233W2M9</accession>
<dbReference type="GO" id="GO:0003677">
    <property type="term" value="F:DNA binding"/>
    <property type="evidence" value="ECO:0007669"/>
    <property type="project" value="UniProtKB-KW"/>
</dbReference>
<protein>
    <recommendedName>
        <fullName evidence="4">HTH cro/C1-type domain-containing protein</fullName>
    </recommendedName>
</protein>
<sequence>MNNDKISSLPKRLKEILELKKINQKELSELSGIRASSISDWINNKYEAKQDKIYMLSKALDVSPAWLMGFDVDIDNHKKNEVTFVGRANVMKTYRYIDDKASAGQHLTIDGKQNYSSLSVPDSMLGKYANEDVLFMHIIGDSMDKIIPDGSLIGILEFNSNLDIKNGDIVVFNNNYNYSVKRYYKDEAKNRIIFRPESTNPVYTDIIYDLEYENVNIIGKVIMYNVTLS</sequence>
<dbReference type="InterPro" id="IPR015927">
    <property type="entry name" value="Peptidase_S24_S26A/B/C"/>
</dbReference>
<evidence type="ECO:0000256" key="2">
    <source>
        <dbReference type="ARBA" id="ARBA00023125"/>
    </source>
</evidence>
<keyword evidence="3" id="KW-0804">Transcription</keyword>
<reference evidence="6" key="1">
    <citation type="submission" date="2017-04" db="EMBL/GenBank/DDBJ databases">
        <title>Finegoldia magna isolated from orthopedic joint implant-associated infections.</title>
        <authorList>
            <person name="Bjorklund S."/>
            <person name="Bruggemann H."/>
            <person name="Jensen A."/>
            <person name="Hellmark B."/>
            <person name="Soderquist B."/>
        </authorList>
    </citation>
    <scope>NUCLEOTIDE SEQUENCE [LARGE SCALE GENOMIC DNA]</scope>
    <source>
        <strain evidence="6">08T492</strain>
    </source>
</reference>
<dbReference type="Gene3D" id="1.10.260.40">
    <property type="entry name" value="lambda repressor-like DNA-binding domains"/>
    <property type="match status" value="1"/>
</dbReference>
<feature type="domain" description="HTH cro/C1-type" evidence="4">
    <location>
        <begin position="13"/>
        <end position="67"/>
    </location>
</feature>
<evidence type="ECO:0000256" key="1">
    <source>
        <dbReference type="ARBA" id="ARBA00023015"/>
    </source>
</evidence>
<dbReference type="SUPFAM" id="SSF51306">
    <property type="entry name" value="LexA/Signal peptidase"/>
    <property type="match status" value="1"/>
</dbReference>
<dbReference type="Pfam" id="PF01381">
    <property type="entry name" value="HTH_3"/>
    <property type="match status" value="1"/>
</dbReference>
<dbReference type="InterPro" id="IPR036286">
    <property type="entry name" value="LexA/Signal_pep-like_sf"/>
</dbReference>
<comment type="caution">
    <text evidence="5">The sequence shown here is derived from an EMBL/GenBank/DDBJ whole genome shotgun (WGS) entry which is preliminary data.</text>
</comment>
<dbReference type="InterPro" id="IPR010982">
    <property type="entry name" value="Lambda_DNA-bd_dom_sf"/>
</dbReference>
<dbReference type="InterPro" id="IPR001387">
    <property type="entry name" value="Cro/C1-type_HTH"/>
</dbReference>
<dbReference type="PANTHER" id="PTHR40661:SF1">
    <property type="entry name" value="HTH CRO_C1-TYPE DOMAIN-CONTAINING PROTEIN"/>
    <property type="match status" value="1"/>
</dbReference>
<dbReference type="SMART" id="SM00530">
    <property type="entry name" value="HTH_XRE"/>
    <property type="match status" value="1"/>
</dbReference>
<dbReference type="CDD" id="cd06529">
    <property type="entry name" value="S24_LexA-like"/>
    <property type="match status" value="1"/>
</dbReference>
<evidence type="ECO:0000256" key="3">
    <source>
        <dbReference type="ARBA" id="ARBA00023163"/>
    </source>
</evidence>